<dbReference type="AlphaFoldDB" id="A0A1I1MX33"/>
<evidence type="ECO:0000256" key="7">
    <source>
        <dbReference type="ARBA" id="ARBA00039163"/>
    </source>
</evidence>
<gene>
    <name evidence="12" type="ORF">SAMN02745724_02786</name>
</gene>
<dbReference type="PANTHER" id="PTHR45008:SF1">
    <property type="entry name" value="PTS SYSTEM GLUCOSE-SPECIFIC EIIA COMPONENT"/>
    <property type="match status" value="1"/>
</dbReference>
<dbReference type="InterPro" id="IPR001127">
    <property type="entry name" value="PTS_EIIA_1_perm"/>
</dbReference>
<reference evidence="12 13" key="1">
    <citation type="submission" date="2016-10" db="EMBL/GenBank/DDBJ databases">
        <authorList>
            <person name="de Groot N.N."/>
        </authorList>
    </citation>
    <scope>NUCLEOTIDE SEQUENCE [LARGE SCALE GENOMIC DNA]</scope>
    <source>
        <strain evidence="12 13">DSM 6059</strain>
    </source>
</reference>
<evidence type="ECO:0000256" key="2">
    <source>
        <dbReference type="ARBA" id="ARBA00022448"/>
    </source>
</evidence>
<dbReference type="EMBL" id="FOLO01000021">
    <property type="protein sequence ID" value="SFC87808.1"/>
    <property type="molecule type" value="Genomic_DNA"/>
</dbReference>
<evidence type="ECO:0000256" key="6">
    <source>
        <dbReference type="ARBA" id="ARBA00022777"/>
    </source>
</evidence>
<dbReference type="SUPFAM" id="SSF51261">
    <property type="entry name" value="Duplicated hybrid motif"/>
    <property type="match status" value="1"/>
</dbReference>
<dbReference type="OrthoDB" id="6336369at2"/>
<dbReference type="PANTHER" id="PTHR45008">
    <property type="entry name" value="PTS SYSTEM GLUCOSE-SPECIFIC EIIA COMPONENT"/>
    <property type="match status" value="1"/>
</dbReference>
<dbReference type="STRING" id="1123010.SAMN02745724_02786"/>
<comment type="subcellular location">
    <subcellularLocation>
        <location evidence="1">Cytoplasm</location>
    </subcellularLocation>
</comment>
<dbReference type="GO" id="GO:0016301">
    <property type="term" value="F:kinase activity"/>
    <property type="evidence" value="ECO:0007669"/>
    <property type="project" value="UniProtKB-KW"/>
</dbReference>
<keyword evidence="5" id="KW-0598">Phosphotransferase system</keyword>
<dbReference type="InterPro" id="IPR050890">
    <property type="entry name" value="PTS_EIIA_component"/>
</dbReference>
<evidence type="ECO:0000313" key="12">
    <source>
        <dbReference type="EMBL" id="SFC87808.1"/>
    </source>
</evidence>
<name>A0A1I1MX33_9GAMM</name>
<feature type="domain" description="PTS EIIA type-1" evidence="11">
    <location>
        <begin position="38"/>
        <end position="142"/>
    </location>
</feature>
<evidence type="ECO:0000256" key="1">
    <source>
        <dbReference type="ARBA" id="ARBA00004496"/>
    </source>
</evidence>
<dbReference type="PROSITE" id="PS51093">
    <property type="entry name" value="PTS_EIIA_TYPE_1"/>
    <property type="match status" value="1"/>
</dbReference>
<evidence type="ECO:0000259" key="11">
    <source>
        <dbReference type="PROSITE" id="PS51093"/>
    </source>
</evidence>
<accession>A0A1I1MX33</accession>
<dbReference type="Pfam" id="PF00358">
    <property type="entry name" value="PTS_EIIA_1"/>
    <property type="match status" value="1"/>
</dbReference>
<evidence type="ECO:0000256" key="9">
    <source>
        <dbReference type="ARBA" id="ARBA00042526"/>
    </source>
</evidence>
<dbReference type="InterPro" id="IPR011055">
    <property type="entry name" value="Dup_hybrid_motif"/>
</dbReference>
<evidence type="ECO:0000256" key="3">
    <source>
        <dbReference type="ARBA" id="ARBA00022597"/>
    </source>
</evidence>
<dbReference type="Gene3D" id="2.70.70.10">
    <property type="entry name" value="Glucose Permease (Domain IIA)"/>
    <property type="match status" value="1"/>
</dbReference>
<keyword evidence="4" id="KW-0808">Transferase</keyword>
<evidence type="ECO:0000256" key="8">
    <source>
        <dbReference type="ARBA" id="ARBA00042296"/>
    </source>
</evidence>
<dbReference type="Proteomes" id="UP000198862">
    <property type="component" value="Unassembled WGS sequence"/>
</dbReference>
<evidence type="ECO:0000313" key="13">
    <source>
        <dbReference type="Proteomes" id="UP000198862"/>
    </source>
</evidence>
<dbReference type="GO" id="GO:0005737">
    <property type="term" value="C:cytoplasm"/>
    <property type="evidence" value="ECO:0007669"/>
    <property type="project" value="UniProtKB-SubCell"/>
</dbReference>
<proteinExistence type="predicted"/>
<dbReference type="GO" id="GO:0009401">
    <property type="term" value="P:phosphoenolpyruvate-dependent sugar phosphotransferase system"/>
    <property type="evidence" value="ECO:0007669"/>
    <property type="project" value="UniProtKB-KW"/>
</dbReference>
<dbReference type="RefSeq" id="WP_091984978.1">
    <property type="nucleotide sequence ID" value="NZ_FOLO01000021.1"/>
</dbReference>
<evidence type="ECO:0000256" key="4">
    <source>
        <dbReference type="ARBA" id="ARBA00022679"/>
    </source>
</evidence>
<organism evidence="12 13">
    <name type="scientific">Pseudoalteromonas denitrificans DSM 6059</name>
    <dbReference type="NCBI Taxonomy" id="1123010"/>
    <lineage>
        <taxon>Bacteria</taxon>
        <taxon>Pseudomonadati</taxon>
        <taxon>Pseudomonadota</taxon>
        <taxon>Gammaproteobacteria</taxon>
        <taxon>Alteromonadales</taxon>
        <taxon>Pseudoalteromonadaceae</taxon>
        <taxon>Pseudoalteromonas</taxon>
    </lineage>
</organism>
<evidence type="ECO:0000256" key="5">
    <source>
        <dbReference type="ARBA" id="ARBA00022683"/>
    </source>
</evidence>
<sequence length="168" mass="18510">MSIHKQVIFATEQQVKNIGFTVYSPISGKITPLINHPQTIFSSGILGCGLAFEVTSHKIVAPFDGIVEQIKLGGSEVYFKAKNGIKLLIALEIDQEYFPLPGLAIKKQEAQQIKAGEPIIHFDLRKIPVPIYGCVTILNHQKLGAIYYSQSNITAGSDVLFKITSKKR</sequence>
<keyword evidence="6" id="KW-0418">Kinase</keyword>
<keyword evidence="13" id="KW-1185">Reference proteome</keyword>
<evidence type="ECO:0000256" key="10">
    <source>
        <dbReference type="ARBA" id="ARBA00042873"/>
    </source>
</evidence>
<protein>
    <recommendedName>
        <fullName evidence="7">PTS system glucose-specific EIIA component</fullName>
    </recommendedName>
    <alternativeName>
        <fullName evidence="10">EIIA-Glc</fullName>
    </alternativeName>
    <alternativeName>
        <fullName evidence="9">EIII-Glc</fullName>
    </alternativeName>
    <alternativeName>
        <fullName evidence="8">Glucose-specific phosphotransferase enzyme IIA component</fullName>
    </alternativeName>
</protein>
<keyword evidence="3" id="KW-0762">Sugar transport</keyword>
<keyword evidence="2" id="KW-0813">Transport</keyword>